<dbReference type="RefSeq" id="WP_344901572.1">
    <property type="nucleotide sequence ID" value="NZ_BAABAS010000020.1"/>
</dbReference>
<dbReference type="NCBIfam" id="TIGR00778">
    <property type="entry name" value="ahpD_dom"/>
    <property type="match status" value="1"/>
</dbReference>
<organism evidence="2 3">
    <name type="scientific">Actinomadura meridiana</name>
    <dbReference type="NCBI Taxonomy" id="559626"/>
    <lineage>
        <taxon>Bacteria</taxon>
        <taxon>Bacillati</taxon>
        <taxon>Actinomycetota</taxon>
        <taxon>Actinomycetes</taxon>
        <taxon>Streptosporangiales</taxon>
        <taxon>Thermomonosporaceae</taxon>
        <taxon>Actinomadura</taxon>
    </lineage>
</organism>
<dbReference type="PANTHER" id="PTHR34846">
    <property type="entry name" value="4-CARBOXYMUCONOLACTONE DECARBOXYLASE FAMILY PROTEIN (AFU_ORTHOLOGUE AFUA_6G11590)"/>
    <property type="match status" value="1"/>
</dbReference>
<protein>
    <submittedName>
        <fullName evidence="2">Carboxymuconolactone decarboxylase family protein</fullName>
    </submittedName>
</protein>
<dbReference type="PANTHER" id="PTHR34846:SF7">
    <property type="entry name" value="BLL7811 PROTEIN"/>
    <property type="match status" value="1"/>
</dbReference>
<name>A0ABP8CEW1_9ACTN</name>
<sequence>MQARMNVPKAAPAGFKAMLDVEAYVNGSGVPHSTLELVRLRVSQINGCAYCVNMHAGDAKKAGETDQRLWGVAAWRESPLFTDEERAALALAEAATRIADNPDGVPDETWDEAADYYDEDSLAGLVMVIAAINAWNRINVTVRNPAATG</sequence>
<comment type="caution">
    <text evidence="2">The sequence shown here is derived from an EMBL/GenBank/DDBJ whole genome shotgun (WGS) entry which is preliminary data.</text>
</comment>
<accession>A0ABP8CEW1</accession>
<keyword evidence="3" id="KW-1185">Reference proteome</keyword>
<evidence type="ECO:0000313" key="2">
    <source>
        <dbReference type="EMBL" id="GAA4238200.1"/>
    </source>
</evidence>
<dbReference type="Gene3D" id="1.20.1290.10">
    <property type="entry name" value="AhpD-like"/>
    <property type="match status" value="1"/>
</dbReference>
<gene>
    <name evidence="2" type="ORF">GCM10022254_53160</name>
</gene>
<dbReference type="InterPro" id="IPR029032">
    <property type="entry name" value="AhpD-like"/>
</dbReference>
<proteinExistence type="predicted"/>
<dbReference type="Pfam" id="PF02627">
    <property type="entry name" value="CMD"/>
    <property type="match status" value="1"/>
</dbReference>
<dbReference type="InterPro" id="IPR004675">
    <property type="entry name" value="AhpD_core"/>
</dbReference>
<dbReference type="EMBL" id="BAABAS010000020">
    <property type="protein sequence ID" value="GAA4238200.1"/>
    <property type="molecule type" value="Genomic_DNA"/>
</dbReference>
<evidence type="ECO:0000259" key="1">
    <source>
        <dbReference type="Pfam" id="PF02627"/>
    </source>
</evidence>
<evidence type="ECO:0000313" key="3">
    <source>
        <dbReference type="Proteomes" id="UP001501710"/>
    </source>
</evidence>
<feature type="domain" description="Carboxymuconolactone decarboxylase-like" evidence="1">
    <location>
        <begin position="14"/>
        <end position="94"/>
    </location>
</feature>
<dbReference type="SUPFAM" id="SSF69118">
    <property type="entry name" value="AhpD-like"/>
    <property type="match status" value="1"/>
</dbReference>
<reference evidence="3" key="1">
    <citation type="journal article" date="2019" name="Int. J. Syst. Evol. Microbiol.">
        <title>The Global Catalogue of Microorganisms (GCM) 10K type strain sequencing project: providing services to taxonomists for standard genome sequencing and annotation.</title>
        <authorList>
            <consortium name="The Broad Institute Genomics Platform"/>
            <consortium name="The Broad Institute Genome Sequencing Center for Infectious Disease"/>
            <person name="Wu L."/>
            <person name="Ma J."/>
        </authorList>
    </citation>
    <scope>NUCLEOTIDE SEQUENCE [LARGE SCALE GENOMIC DNA]</scope>
    <source>
        <strain evidence="3">JCM 17440</strain>
    </source>
</reference>
<dbReference type="InterPro" id="IPR003779">
    <property type="entry name" value="CMD-like"/>
</dbReference>
<dbReference type="Proteomes" id="UP001501710">
    <property type="component" value="Unassembled WGS sequence"/>
</dbReference>